<dbReference type="CDD" id="cd12122">
    <property type="entry name" value="AMPKA_C"/>
    <property type="match status" value="1"/>
</dbReference>
<gene>
    <name evidence="16" type="ORF">BZG36_02464</name>
</gene>
<dbReference type="PROSITE" id="PS00107">
    <property type="entry name" value="PROTEIN_KINASE_ATP"/>
    <property type="match status" value="1"/>
</dbReference>
<evidence type="ECO:0000256" key="6">
    <source>
        <dbReference type="ARBA" id="ARBA00022741"/>
    </source>
</evidence>
<keyword evidence="7" id="KW-0418">Kinase</keyword>
<accession>A0A261Y0W6</accession>
<dbReference type="InterPro" id="IPR008271">
    <property type="entry name" value="Ser/Thr_kinase_AS"/>
</dbReference>
<dbReference type="InterPro" id="IPR013896">
    <property type="entry name" value="SNF1_UBA"/>
</dbReference>
<dbReference type="FunFam" id="3.30.200.20:FF:000236">
    <property type="entry name" value="Non-specific serine/threonine protein kinase"/>
    <property type="match status" value="1"/>
</dbReference>
<dbReference type="InterPro" id="IPR017441">
    <property type="entry name" value="Protein_kinase_ATP_BS"/>
</dbReference>
<keyword evidence="6 13" id="KW-0547">Nucleotide-binding</keyword>
<dbReference type="SUPFAM" id="SSF103243">
    <property type="entry name" value="KA1-like"/>
    <property type="match status" value="1"/>
</dbReference>
<dbReference type="Proteomes" id="UP000242875">
    <property type="component" value="Unassembled WGS sequence"/>
</dbReference>
<dbReference type="GO" id="GO:0035556">
    <property type="term" value="P:intracellular signal transduction"/>
    <property type="evidence" value="ECO:0007669"/>
    <property type="project" value="TreeGrafter"/>
</dbReference>
<feature type="region of interest" description="Disordered" evidence="14">
    <location>
        <begin position="358"/>
        <end position="386"/>
    </location>
</feature>
<evidence type="ECO:0000256" key="13">
    <source>
        <dbReference type="PROSITE-ProRule" id="PRU10141"/>
    </source>
</evidence>
<dbReference type="InterPro" id="IPR000719">
    <property type="entry name" value="Prot_kinase_dom"/>
</dbReference>
<dbReference type="Pfam" id="PF16579">
    <property type="entry name" value="AdenylateSensor"/>
    <property type="match status" value="1"/>
</dbReference>
<comment type="caution">
    <text evidence="16">The sequence shown here is derived from an EMBL/GenBank/DDBJ whole genome shotgun (WGS) entry which is preliminary data.</text>
</comment>
<keyword evidence="17" id="KW-1185">Reference proteome</keyword>
<dbReference type="GO" id="GO:0005634">
    <property type="term" value="C:nucleus"/>
    <property type="evidence" value="ECO:0007669"/>
    <property type="project" value="UniProtKB-SubCell"/>
</dbReference>
<proteinExistence type="inferred from homology"/>
<evidence type="ECO:0000256" key="12">
    <source>
        <dbReference type="ARBA" id="ARBA00048679"/>
    </source>
</evidence>
<evidence type="ECO:0000256" key="2">
    <source>
        <dbReference type="ARBA" id="ARBA00006234"/>
    </source>
</evidence>
<dbReference type="InterPro" id="IPR028375">
    <property type="entry name" value="KA1/Ssp2_C"/>
</dbReference>
<dbReference type="EMBL" id="MVBO01000047">
    <property type="protein sequence ID" value="OZJ04257.1"/>
    <property type="molecule type" value="Genomic_DNA"/>
</dbReference>
<dbReference type="GO" id="GO:0004674">
    <property type="term" value="F:protein serine/threonine kinase activity"/>
    <property type="evidence" value="ECO:0007669"/>
    <property type="project" value="UniProtKB-KW"/>
</dbReference>
<evidence type="ECO:0000256" key="14">
    <source>
        <dbReference type="SAM" id="MobiDB-lite"/>
    </source>
</evidence>
<comment type="catalytic activity">
    <reaction evidence="11">
        <text>L-threonyl-[protein] + ATP = O-phospho-L-threonyl-[protein] + ADP + H(+)</text>
        <dbReference type="Rhea" id="RHEA:46608"/>
        <dbReference type="Rhea" id="RHEA-COMP:11060"/>
        <dbReference type="Rhea" id="RHEA-COMP:11605"/>
        <dbReference type="ChEBI" id="CHEBI:15378"/>
        <dbReference type="ChEBI" id="CHEBI:30013"/>
        <dbReference type="ChEBI" id="CHEBI:30616"/>
        <dbReference type="ChEBI" id="CHEBI:61977"/>
        <dbReference type="ChEBI" id="CHEBI:456216"/>
        <dbReference type="EC" id="2.7.11.1"/>
    </reaction>
</comment>
<evidence type="ECO:0000256" key="10">
    <source>
        <dbReference type="ARBA" id="ARBA00023277"/>
    </source>
</evidence>
<dbReference type="Gene3D" id="3.30.200.20">
    <property type="entry name" value="Phosphorylase Kinase, domain 1"/>
    <property type="match status" value="1"/>
</dbReference>
<dbReference type="PANTHER" id="PTHR24346:SF110">
    <property type="entry name" value="NON-SPECIFIC SERINE_THREONINE PROTEIN KINASE"/>
    <property type="match status" value="1"/>
</dbReference>
<dbReference type="PROSITE" id="PS00108">
    <property type="entry name" value="PROTEIN_KINASE_ST"/>
    <property type="match status" value="1"/>
</dbReference>
<evidence type="ECO:0000256" key="4">
    <source>
        <dbReference type="ARBA" id="ARBA00022527"/>
    </source>
</evidence>
<evidence type="ECO:0000256" key="11">
    <source>
        <dbReference type="ARBA" id="ARBA00047899"/>
    </source>
</evidence>
<dbReference type="PROSITE" id="PS50011">
    <property type="entry name" value="PROTEIN_KINASE_DOM"/>
    <property type="match status" value="1"/>
</dbReference>
<feature type="compositionally biased region" description="Polar residues" evidence="14">
    <location>
        <begin position="422"/>
        <end position="432"/>
    </location>
</feature>
<keyword evidence="8 13" id="KW-0067">ATP-binding</keyword>
<evidence type="ECO:0000256" key="5">
    <source>
        <dbReference type="ARBA" id="ARBA00022679"/>
    </source>
</evidence>
<comment type="similarity">
    <text evidence="2">Belongs to the protein kinase superfamily. CAMK Ser/Thr protein kinase family. SNF1 subfamily.</text>
</comment>
<keyword evidence="9" id="KW-0539">Nucleus</keyword>
<dbReference type="GO" id="GO:0106310">
    <property type="term" value="F:protein serine kinase activity"/>
    <property type="evidence" value="ECO:0007669"/>
    <property type="project" value="RHEA"/>
</dbReference>
<dbReference type="InterPro" id="IPR032270">
    <property type="entry name" value="AMPK_C"/>
</dbReference>
<sequence length="699" mass="78374">MANKLKIGQYNVLQTLGVGSFGKVKLAVHSVTGHKVALKIINRKKIANLDMAGRVKREIQYLKLLRHPHIIKLYEVITTPTDIIMVIEYAGGELFNYIVERGRMSEDQARRFFQQIICAVEYCHRHKIVHRDLKPENLLLDPFNNVKIADFGLSNIMTDGDFLKTSCGSPNYAAPEVISGKLYAGPEVDVWSCGVILYVMLCGRLPFDDEYIPTLFKKINNGIYSLPNFLSDETKYLLSSMLVVDPLKRITIQEIRRQNPWFNVGLPDYLGPLPDTNDDPFSVVDEGIVEELHKKMGFSTATVRRALEERDNNQIKVAYQLVVDHKRMLNGTKESTSKNNMQSFFATSPPAWNAIHIDQQPKDKTDKDSGFTTQERSEDMPSSSIGVLSTSLPGKDYLHSNLIGQPINTNKNSPPPGAMLPTSLSRHSSMTTKPPVPSNLAPKRKSRIKWHFGIRSRCPPWEVMLELYRALRNVGMEWKTLDTYHVRCRFVHPNGMVSKVDLQLYQLDAHNYLVDFKFVGTTHVHSHFAGMGINVCPGPVPVPVPGRQGTPMDMVQEKVEGEEETRLDRQEERERINLSGIGPTLLRQPVGDAVLSMMPFFDVCSRNIEDSTVKGAGLAVSGGTGELVPVFTGWFASQIQLMVHLPSIRSIPLTLAVIRNAALAVENLNVGDFRDLAGSDVPCYILIVGAFHNLFARAW</sequence>
<dbReference type="FunFam" id="1.10.510.10:FF:000544">
    <property type="entry name" value="Non-specific serine/threonine protein kinase"/>
    <property type="match status" value="1"/>
</dbReference>
<name>A0A261Y0W6_9FUNG</name>
<evidence type="ECO:0000256" key="8">
    <source>
        <dbReference type="ARBA" id="ARBA00022840"/>
    </source>
</evidence>
<dbReference type="InterPro" id="IPR011009">
    <property type="entry name" value="Kinase-like_dom_sf"/>
</dbReference>
<dbReference type="SUPFAM" id="SSF56112">
    <property type="entry name" value="Protein kinase-like (PK-like)"/>
    <property type="match status" value="1"/>
</dbReference>
<dbReference type="GO" id="GO:0005524">
    <property type="term" value="F:ATP binding"/>
    <property type="evidence" value="ECO:0007669"/>
    <property type="project" value="UniProtKB-UniRule"/>
</dbReference>
<keyword evidence="10" id="KW-0119">Carbohydrate metabolism</keyword>
<dbReference type="CDD" id="cd14079">
    <property type="entry name" value="STKc_AMPK_alpha"/>
    <property type="match status" value="1"/>
</dbReference>
<evidence type="ECO:0000313" key="16">
    <source>
        <dbReference type="EMBL" id="OZJ04257.1"/>
    </source>
</evidence>
<dbReference type="Gene3D" id="3.30.310.80">
    <property type="entry name" value="Kinase associated domain 1, KA1"/>
    <property type="match status" value="1"/>
</dbReference>
<dbReference type="EC" id="2.7.11.1" evidence="3"/>
<dbReference type="Pfam" id="PF08587">
    <property type="entry name" value="UBA_2"/>
    <property type="match status" value="1"/>
</dbReference>
<keyword evidence="4" id="KW-0723">Serine/threonine-protein kinase</keyword>
<dbReference type="CDD" id="cd14334">
    <property type="entry name" value="UBA_SNF1_fungi"/>
    <property type="match status" value="1"/>
</dbReference>
<comment type="catalytic activity">
    <reaction evidence="12">
        <text>L-seryl-[protein] + ATP = O-phospho-L-seryl-[protein] + ADP + H(+)</text>
        <dbReference type="Rhea" id="RHEA:17989"/>
        <dbReference type="Rhea" id="RHEA-COMP:9863"/>
        <dbReference type="Rhea" id="RHEA-COMP:11604"/>
        <dbReference type="ChEBI" id="CHEBI:15378"/>
        <dbReference type="ChEBI" id="CHEBI:29999"/>
        <dbReference type="ChEBI" id="CHEBI:30616"/>
        <dbReference type="ChEBI" id="CHEBI:83421"/>
        <dbReference type="ChEBI" id="CHEBI:456216"/>
        <dbReference type="EC" id="2.7.11.1"/>
    </reaction>
</comment>
<dbReference type="Gene3D" id="1.10.8.10">
    <property type="entry name" value="DNA helicase RuvA subunit, C-terminal domain"/>
    <property type="match status" value="1"/>
</dbReference>
<evidence type="ECO:0000313" key="17">
    <source>
        <dbReference type="Proteomes" id="UP000242875"/>
    </source>
</evidence>
<protein>
    <recommendedName>
        <fullName evidence="3">non-specific serine/threonine protein kinase</fullName>
        <ecNumber evidence="3">2.7.11.1</ecNumber>
    </recommendedName>
</protein>
<dbReference type="GO" id="GO:0005737">
    <property type="term" value="C:cytoplasm"/>
    <property type="evidence" value="ECO:0007669"/>
    <property type="project" value="TreeGrafter"/>
</dbReference>
<dbReference type="OrthoDB" id="193931at2759"/>
<feature type="compositionally biased region" description="Polar residues" evidence="14">
    <location>
        <begin position="402"/>
        <end position="412"/>
    </location>
</feature>
<dbReference type="Pfam" id="PF00069">
    <property type="entry name" value="Pkinase"/>
    <property type="match status" value="1"/>
</dbReference>
<feature type="compositionally biased region" description="Basic and acidic residues" evidence="14">
    <location>
        <begin position="359"/>
        <end position="379"/>
    </location>
</feature>
<dbReference type="SMART" id="SM00220">
    <property type="entry name" value="S_TKc"/>
    <property type="match status" value="1"/>
</dbReference>
<dbReference type="PANTHER" id="PTHR24346">
    <property type="entry name" value="MAP/MICROTUBULE AFFINITY-REGULATING KINASE"/>
    <property type="match status" value="1"/>
</dbReference>
<comment type="subcellular location">
    <subcellularLocation>
        <location evidence="1">Nucleus</location>
    </subcellularLocation>
</comment>
<keyword evidence="5" id="KW-0808">Transferase</keyword>
<feature type="domain" description="Protein kinase" evidence="15">
    <location>
        <begin position="10"/>
        <end position="262"/>
    </location>
</feature>
<feature type="non-terminal residue" evidence="16">
    <location>
        <position position="699"/>
    </location>
</feature>
<feature type="binding site" evidence="13">
    <location>
        <position position="39"/>
    </location>
    <ligand>
        <name>ATP</name>
        <dbReference type="ChEBI" id="CHEBI:30616"/>
    </ligand>
</feature>
<organism evidence="16 17">
    <name type="scientific">Bifiguratus adelaidae</name>
    <dbReference type="NCBI Taxonomy" id="1938954"/>
    <lineage>
        <taxon>Eukaryota</taxon>
        <taxon>Fungi</taxon>
        <taxon>Fungi incertae sedis</taxon>
        <taxon>Mucoromycota</taxon>
        <taxon>Mucoromycotina</taxon>
        <taxon>Endogonomycetes</taxon>
        <taxon>Endogonales</taxon>
        <taxon>Endogonales incertae sedis</taxon>
        <taxon>Bifiguratus</taxon>
    </lineage>
</organism>
<evidence type="ECO:0000259" key="15">
    <source>
        <dbReference type="PROSITE" id="PS50011"/>
    </source>
</evidence>
<dbReference type="AlphaFoldDB" id="A0A261Y0W6"/>
<evidence type="ECO:0000256" key="3">
    <source>
        <dbReference type="ARBA" id="ARBA00012513"/>
    </source>
</evidence>
<reference evidence="16 17" key="1">
    <citation type="journal article" date="2017" name="Mycologia">
        <title>Bifiguratus adelaidae, gen. et sp. nov., a new member of Mucoromycotina in endophytic and soil-dwelling habitats.</title>
        <authorList>
            <person name="Torres-Cruz T.J."/>
            <person name="Billingsley Tobias T.L."/>
            <person name="Almatruk M."/>
            <person name="Hesse C."/>
            <person name="Kuske C.R."/>
            <person name="Desiro A."/>
            <person name="Benucci G.M."/>
            <person name="Bonito G."/>
            <person name="Stajich J.E."/>
            <person name="Dunlap C."/>
            <person name="Arnold A.E."/>
            <person name="Porras-Alfaro A."/>
        </authorList>
    </citation>
    <scope>NUCLEOTIDE SEQUENCE [LARGE SCALE GENOMIC DNA]</scope>
    <source>
        <strain evidence="16 17">AZ0501</strain>
    </source>
</reference>
<dbReference type="Gene3D" id="1.10.510.10">
    <property type="entry name" value="Transferase(Phosphotransferase) domain 1"/>
    <property type="match status" value="1"/>
</dbReference>
<evidence type="ECO:0000256" key="1">
    <source>
        <dbReference type="ARBA" id="ARBA00004123"/>
    </source>
</evidence>
<feature type="region of interest" description="Disordered" evidence="14">
    <location>
        <begin position="399"/>
        <end position="442"/>
    </location>
</feature>
<evidence type="ECO:0000256" key="7">
    <source>
        <dbReference type="ARBA" id="ARBA00022777"/>
    </source>
</evidence>
<evidence type="ECO:0000256" key="9">
    <source>
        <dbReference type="ARBA" id="ARBA00023242"/>
    </source>
</evidence>